<name>A0A1Z4MU71_9CYAN</name>
<dbReference type="Proteomes" id="UP000218785">
    <property type="component" value="Chromosome"/>
</dbReference>
<dbReference type="EMBL" id="AP018248">
    <property type="protein sequence ID" value="BAY97020.1"/>
    <property type="molecule type" value="Genomic_DNA"/>
</dbReference>
<keyword evidence="1" id="KW-0812">Transmembrane</keyword>
<evidence type="ECO:0000313" key="3">
    <source>
        <dbReference type="Proteomes" id="UP000218785"/>
    </source>
</evidence>
<dbReference type="KEGG" id="ttq:NIES37_09570"/>
<evidence type="ECO:0000256" key="1">
    <source>
        <dbReference type="SAM" id="Phobius"/>
    </source>
</evidence>
<dbReference type="AlphaFoldDB" id="A0A1Z4MU71"/>
<feature type="transmembrane region" description="Helical" evidence="1">
    <location>
        <begin position="54"/>
        <end position="78"/>
    </location>
</feature>
<proteinExistence type="predicted"/>
<keyword evidence="1" id="KW-0472">Membrane</keyword>
<keyword evidence="3" id="KW-1185">Reference proteome</keyword>
<organism evidence="2 3">
    <name type="scientific">Tolypothrix tenuis PCC 7101</name>
    <dbReference type="NCBI Taxonomy" id="231146"/>
    <lineage>
        <taxon>Bacteria</taxon>
        <taxon>Bacillati</taxon>
        <taxon>Cyanobacteriota</taxon>
        <taxon>Cyanophyceae</taxon>
        <taxon>Nostocales</taxon>
        <taxon>Tolypothrichaceae</taxon>
        <taxon>Tolypothrix</taxon>
    </lineage>
</organism>
<feature type="transmembrane region" description="Helical" evidence="1">
    <location>
        <begin position="28"/>
        <end position="48"/>
    </location>
</feature>
<reference evidence="2 3" key="1">
    <citation type="submission" date="2017-06" db="EMBL/GenBank/DDBJ databases">
        <title>Genome sequencing of cyanobaciteial culture collection at National Institute for Environmental Studies (NIES).</title>
        <authorList>
            <person name="Hirose Y."/>
            <person name="Shimura Y."/>
            <person name="Fujisawa T."/>
            <person name="Nakamura Y."/>
            <person name="Kawachi M."/>
        </authorList>
    </citation>
    <scope>NUCLEOTIDE SEQUENCE [LARGE SCALE GENOMIC DNA]</scope>
    <source>
        <strain evidence="2 3">NIES-37</strain>
    </source>
</reference>
<evidence type="ECO:0000313" key="2">
    <source>
        <dbReference type="EMBL" id="BAY97020.1"/>
    </source>
</evidence>
<keyword evidence="1" id="KW-1133">Transmembrane helix</keyword>
<dbReference type="RefSeq" id="WP_096574139.1">
    <property type="nucleotide sequence ID" value="NZ_CAWNJS010000001.1"/>
</dbReference>
<gene>
    <name evidence="2" type="ORF">NIES37_09570</name>
</gene>
<dbReference type="InterPro" id="IPR046492">
    <property type="entry name" value="DUF6585"/>
</dbReference>
<dbReference type="Pfam" id="PF20226">
    <property type="entry name" value="DUF6585"/>
    <property type="match status" value="1"/>
</dbReference>
<protein>
    <submittedName>
        <fullName evidence="2">Uncharacterized protein</fullName>
    </submittedName>
</protein>
<sequence>MRQSKQQLNHPILGKFVKEFKPKISRELGKIIGITVGLILFSIFQFLLGLPQGSVSLIISLVCLIIASVLAYGIINILKERLFLYEKGLVYNSSKRKINIINFSDIVALWQYSARYYLYFIIPNGRTTYEYTIQTKDGQIIIIDEIIANEELGKYLNYELFKHLMPSLKFNYNLGQEVIFGEITISKHGIKAKNATLPWLAVERIDISAGKLYIRTKNSGWLKKNWYVTDVSTIYNLYIFIEMTNTILNSARP</sequence>
<accession>A0A1Z4MU71</accession>